<dbReference type="RefSeq" id="WP_161103393.1">
    <property type="nucleotide sequence ID" value="NZ_JBHLYI010000010.1"/>
</dbReference>
<comment type="caution">
    <text evidence="1">The sequence shown here is derived from an EMBL/GenBank/DDBJ whole genome shotgun (WGS) entry which is preliminary data.</text>
</comment>
<evidence type="ECO:0000313" key="1">
    <source>
        <dbReference type="EMBL" id="MXQ65277.1"/>
    </source>
</evidence>
<dbReference type="Pfam" id="PF13814">
    <property type="entry name" value="Replic_Relax"/>
    <property type="match status" value="1"/>
</dbReference>
<reference evidence="1 2" key="1">
    <citation type="submission" date="2019-12" db="EMBL/GenBank/DDBJ databases">
        <title>Nocardia macrotermitis sp. nov. and Nocardia aurantia sp. nov., isolated from the gut of the fungus growing-termite Macrotermes natalensis.</title>
        <authorList>
            <person name="Christine B."/>
            <person name="Rene B."/>
        </authorList>
    </citation>
    <scope>NUCLEOTIDE SEQUENCE [LARGE SCALE GENOMIC DNA]</scope>
    <source>
        <strain evidence="1 2">DSM 102126</strain>
    </source>
</reference>
<protein>
    <recommendedName>
        <fullName evidence="3">Replication-relaxation family protein</fullName>
    </recommendedName>
</protein>
<proteinExistence type="predicted"/>
<dbReference type="Proteomes" id="UP000431901">
    <property type="component" value="Unassembled WGS sequence"/>
</dbReference>
<dbReference type="AlphaFoldDB" id="A0A6I4W516"/>
<dbReference type="InterPro" id="IPR025855">
    <property type="entry name" value="Replic_Relax"/>
</dbReference>
<organism evidence="1 2">
    <name type="scientific">Actinomadura rayongensis</name>
    <dbReference type="NCBI Taxonomy" id="1429076"/>
    <lineage>
        <taxon>Bacteria</taxon>
        <taxon>Bacillati</taxon>
        <taxon>Actinomycetota</taxon>
        <taxon>Actinomycetes</taxon>
        <taxon>Streptosporangiales</taxon>
        <taxon>Thermomonosporaceae</taxon>
        <taxon>Actinomadura</taxon>
    </lineage>
</organism>
<evidence type="ECO:0000313" key="2">
    <source>
        <dbReference type="Proteomes" id="UP000431901"/>
    </source>
</evidence>
<dbReference type="OrthoDB" id="4146863at2"/>
<dbReference type="EMBL" id="WUTW01000002">
    <property type="protein sequence ID" value="MXQ65277.1"/>
    <property type="molecule type" value="Genomic_DNA"/>
</dbReference>
<name>A0A6I4W516_9ACTN</name>
<evidence type="ECO:0008006" key="3">
    <source>
        <dbReference type="Google" id="ProtNLM"/>
    </source>
</evidence>
<sequence>MSILETVYRLGLVTGSQIERLYFSGMASRFTVRKRVMHRLVESRALVILPRRVGGNFGGSSPAIYAIDPAGSMLIRTIHGIPERQKKVIGGRVSPRLHSHILAVSEIYVQLIESSRRLPFAVAEFQTEPESWWTTDLGDVVKPDAYAALVRRNHQVTDHWWIEVDRGTEGVPVLQEKMRNYLRIAQSDATGPGGVIPRVLFSTPDNRRTGALTRAAREFPAPADRLFVICSQGLATVDGLTRDLFRDDEQ</sequence>
<gene>
    <name evidence="1" type="ORF">GQ466_14660</name>
</gene>
<keyword evidence="2" id="KW-1185">Reference proteome</keyword>
<accession>A0A6I4W516</accession>